<comment type="caution">
    <text evidence="1">The sequence shown here is derived from an EMBL/GenBank/DDBJ whole genome shotgun (WGS) entry which is preliminary data.</text>
</comment>
<accession>A0AC61RKH9</accession>
<organism evidence="1 2">
    <name type="scientific">Lepagella muris</name>
    <dbReference type="NCBI Taxonomy" id="3032870"/>
    <lineage>
        <taxon>Bacteria</taxon>
        <taxon>Pseudomonadati</taxon>
        <taxon>Bacteroidota</taxon>
        <taxon>Bacteroidia</taxon>
        <taxon>Bacteroidales</taxon>
        <taxon>Muribaculaceae</taxon>
        <taxon>Lepagella</taxon>
    </lineage>
</organism>
<sequence>MQSNKKRIRKEFAPLTVANSIRCITPASPVTQIYNGGNGEYEPDRELSPTIILPEVVANATDGSWPNPYSNALLADMHWFVNGKDIATLADWSGKYSIDQVGDTRGAISISKNISPRDAAELHFEANLADNRLGVNIPIKTDKITLSTTEKANDGYSISIGDSPIIQYDPLKDRLRLYEYKVAHGLIAASSSTQNAAKDKCSYLHEVPVTVFNGKTKMTSGYTLRVYRVVNQSSLTLLTSGIDEIHTISTTKVIFDVRLIEKASYIIKAFVANKEVAMVELGFNRIYQDYSCIPTNGTAIHPSDTERYDRAMVDSDGNIVECPGMIFRIVWFTDTISKTGVKHNEGDETVFQLEKTGIGSTYSDDWCDVYCECVYKPAHKTATEGTTVWTDKNGNRYIFN</sequence>
<evidence type="ECO:0000313" key="2">
    <source>
        <dbReference type="Proteomes" id="UP000306319"/>
    </source>
</evidence>
<proteinExistence type="predicted"/>
<dbReference type="EMBL" id="SRYB01000001">
    <property type="protein sequence ID" value="TGY80874.1"/>
    <property type="molecule type" value="Genomic_DNA"/>
</dbReference>
<dbReference type="Proteomes" id="UP000306319">
    <property type="component" value="Unassembled WGS sequence"/>
</dbReference>
<reference evidence="1" key="1">
    <citation type="submission" date="2019-04" db="EMBL/GenBank/DDBJ databases">
        <title>Microbes associate with the intestines of laboratory mice.</title>
        <authorList>
            <person name="Navarre W."/>
            <person name="Wong E."/>
            <person name="Huang K."/>
            <person name="Tropini C."/>
            <person name="Ng K."/>
            <person name="Yu B."/>
        </authorList>
    </citation>
    <scope>NUCLEOTIDE SEQUENCE</scope>
    <source>
        <strain evidence="1">NM04_E33</strain>
    </source>
</reference>
<keyword evidence="2" id="KW-1185">Reference proteome</keyword>
<gene>
    <name evidence="1" type="ORF">E5331_00410</name>
</gene>
<name>A0AC61RKH9_9BACT</name>
<evidence type="ECO:0000313" key="1">
    <source>
        <dbReference type="EMBL" id="TGY80874.1"/>
    </source>
</evidence>
<protein>
    <submittedName>
        <fullName evidence="1">Uncharacterized protein</fullName>
    </submittedName>
</protein>